<dbReference type="InParanoid" id="I3TDH1"/>
<keyword evidence="1" id="KW-0472">Membrane</keyword>
<dbReference type="GO" id="GO:0008320">
    <property type="term" value="F:protein transmembrane transporter activity"/>
    <property type="evidence" value="ECO:0007669"/>
    <property type="project" value="InterPro"/>
</dbReference>
<dbReference type="NCBIfam" id="TIGR00327">
    <property type="entry name" value="secE_euk_arch"/>
    <property type="match status" value="1"/>
</dbReference>
<dbReference type="KEGG" id="thg:TCELL_0384"/>
<keyword evidence="1" id="KW-1133">Transmembrane helix</keyword>
<dbReference type="STRING" id="1184251.TCELL_0384"/>
<dbReference type="SUPFAM" id="SSF103456">
    <property type="entry name" value="Preprotein translocase SecE subunit"/>
    <property type="match status" value="1"/>
</dbReference>
<dbReference type="EMBL" id="CP003531">
    <property type="protein sequence ID" value="AFK50809.1"/>
    <property type="molecule type" value="Genomic_DNA"/>
</dbReference>
<organism evidence="2 3">
    <name type="scientific">Thermogladius calderae (strain DSM 22663 / VKM B-2946 / 1633)</name>
    <dbReference type="NCBI Taxonomy" id="1184251"/>
    <lineage>
        <taxon>Archaea</taxon>
        <taxon>Thermoproteota</taxon>
        <taxon>Thermoprotei</taxon>
        <taxon>Desulfurococcales</taxon>
        <taxon>Desulfurococcaceae</taxon>
        <taxon>Thermogladius</taxon>
    </lineage>
</organism>
<gene>
    <name evidence="2" type="ordered locus">TCELL_0384</name>
</gene>
<reference evidence="2 3" key="1">
    <citation type="journal article" date="2012" name="J. Bacteriol.">
        <title>Complete genome sequence of the hyperthermophilic cellulolytic Crenarchaeon 'Thermogladius cellulolyticus' 1633.</title>
        <authorList>
            <person name="Mardanov A.V."/>
            <person name="Kochetkova T.V."/>
            <person name="Beletsky A.V."/>
            <person name="Bonch-Osmolovskaya E.A."/>
            <person name="Ravin N.V."/>
            <person name="Skryabin K.G."/>
        </authorList>
    </citation>
    <scope>NUCLEOTIDE SEQUENCE [LARGE SCALE GENOMIC DNA]</scope>
    <source>
        <strain evidence="3">DSM 22663 / VKM B-2946 / 1633</strain>
    </source>
</reference>
<dbReference type="GO" id="GO:0016020">
    <property type="term" value="C:membrane"/>
    <property type="evidence" value="ECO:0007669"/>
    <property type="project" value="InterPro"/>
</dbReference>
<protein>
    <recommendedName>
        <fullName evidence="4">Protein translocase SEC61 complex subunit gamma</fullName>
    </recommendedName>
</protein>
<evidence type="ECO:0000313" key="3">
    <source>
        <dbReference type="Proteomes" id="UP000005270"/>
    </source>
</evidence>
<keyword evidence="1" id="KW-0812">Transmembrane</keyword>
<dbReference type="InterPro" id="IPR023391">
    <property type="entry name" value="Prot_translocase_SecE_dom_sf"/>
</dbReference>
<sequence>MLDLREMVDQWKKIFTLASKPERDDFMTTLKLSLLGMAIVGGIAFIIRVIFYAFLFPQIAG</sequence>
<name>I3TDH1_THEC1</name>
<dbReference type="eggNOG" id="arCOG02204">
    <property type="taxonomic scope" value="Archaea"/>
</dbReference>
<proteinExistence type="predicted"/>
<dbReference type="AlphaFoldDB" id="I3TDH1"/>
<dbReference type="HOGENOM" id="CLU_191921_1_1_2"/>
<keyword evidence="3" id="KW-1185">Reference proteome</keyword>
<dbReference type="RefSeq" id="WP_014737059.1">
    <property type="nucleotide sequence ID" value="NC_017954.1"/>
</dbReference>
<dbReference type="Proteomes" id="UP000005270">
    <property type="component" value="Chromosome"/>
</dbReference>
<evidence type="ECO:0000256" key="1">
    <source>
        <dbReference type="SAM" id="Phobius"/>
    </source>
</evidence>
<dbReference type="GeneID" id="13012673"/>
<dbReference type="Gene3D" id="1.20.5.820">
    <property type="entry name" value="Preprotein translocase SecE subunit"/>
    <property type="match status" value="1"/>
</dbReference>
<evidence type="ECO:0000313" key="2">
    <source>
        <dbReference type="EMBL" id="AFK50809.1"/>
    </source>
</evidence>
<accession>I3TDH1</accession>
<dbReference type="InterPro" id="IPR008158">
    <property type="entry name" value="Translocase_Sec61-g"/>
</dbReference>
<evidence type="ECO:0008006" key="4">
    <source>
        <dbReference type="Google" id="ProtNLM"/>
    </source>
</evidence>
<feature type="transmembrane region" description="Helical" evidence="1">
    <location>
        <begin position="32"/>
        <end position="55"/>
    </location>
</feature>